<dbReference type="SUPFAM" id="SSF53756">
    <property type="entry name" value="UDP-Glycosyltransferase/glycogen phosphorylase"/>
    <property type="match status" value="1"/>
</dbReference>
<dbReference type="PANTHER" id="PTHR12526">
    <property type="entry name" value="GLYCOSYLTRANSFERASE"/>
    <property type="match status" value="1"/>
</dbReference>
<dbReference type="GO" id="GO:0016757">
    <property type="term" value="F:glycosyltransferase activity"/>
    <property type="evidence" value="ECO:0007669"/>
    <property type="project" value="InterPro"/>
</dbReference>
<name>X0Z2S4_9ZZZZ</name>
<feature type="non-terminal residue" evidence="2">
    <location>
        <position position="1"/>
    </location>
</feature>
<proteinExistence type="predicted"/>
<dbReference type="Gene3D" id="3.40.50.2000">
    <property type="entry name" value="Glycogen Phosphorylase B"/>
    <property type="match status" value="2"/>
</dbReference>
<dbReference type="AlphaFoldDB" id="X0Z2S4"/>
<gene>
    <name evidence="2" type="ORF">S01H1_83109</name>
</gene>
<sequence>TDAYISVSEVLSEKYIEKGIGKKEDYHTVYSGMKLETFYGARGKIDCRKKQRELGIGLEDFVIGNVARLETRKGHKFLIDAFKNVVEEQKDGHVKLLIIGEGNKREYLENYVKELNLRGKVIFTGYRDGVEELMALMDIFVLTSLREGLPRVLVQAAAVGMPSVAFNVDGVPEIIKD</sequence>
<feature type="non-terminal residue" evidence="2">
    <location>
        <position position="177"/>
    </location>
</feature>
<comment type="caution">
    <text evidence="2">The sequence shown here is derived from an EMBL/GenBank/DDBJ whole genome shotgun (WGS) entry which is preliminary data.</text>
</comment>
<dbReference type="PANTHER" id="PTHR12526:SF630">
    <property type="entry name" value="GLYCOSYLTRANSFERASE"/>
    <property type="match status" value="1"/>
</dbReference>
<accession>X0Z2S4</accession>
<dbReference type="InterPro" id="IPR001296">
    <property type="entry name" value="Glyco_trans_1"/>
</dbReference>
<dbReference type="EMBL" id="BARS01056431">
    <property type="protein sequence ID" value="GAG42901.1"/>
    <property type="molecule type" value="Genomic_DNA"/>
</dbReference>
<evidence type="ECO:0000313" key="2">
    <source>
        <dbReference type="EMBL" id="GAG42901.1"/>
    </source>
</evidence>
<organism evidence="2">
    <name type="scientific">marine sediment metagenome</name>
    <dbReference type="NCBI Taxonomy" id="412755"/>
    <lineage>
        <taxon>unclassified sequences</taxon>
        <taxon>metagenomes</taxon>
        <taxon>ecological metagenomes</taxon>
    </lineage>
</organism>
<feature type="domain" description="Glycosyl transferase family 1" evidence="1">
    <location>
        <begin position="49"/>
        <end position="177"/>
    </location>
</feature>
<dbReference type="Pfam" id="PF00534">
    <property type="entry name" value="Glycos_transf_1"/>
    <property type="match status" value="1"/>
</dbReference>
<protein>
    <recommendedName>
        <fullName evidence="1">Glycosyl transferase family 1 domain-containing protein</fullName>
    </recommendedName>
</protein>
<reference evidence="2" key="1">
    <citation type="journal article" date="2014" name="Front. Microbiol.">
        <title>High frequency of phylogenetically diverse reductive dehalogenase-homologous genes in deep subseafloor sedimentary metagenomes.</title>
        <authorList>
            <person name="Kawai M."/>
            <person name="Futagami T."/>
            <person name="Toyoda A."/>
            <person name="Takaki Y."/>
            <person name="Nishi S."/>
            <person name="Hori S."/>
            <person name="Arai W."/>
            <person name="Tsubouchi T."/>
            <person name="Morono Y."/>
            <person name="Uchiyama I."/>
            <person name="Ito T."/>
            <person name="Fujiyama A."/>
            <person name="Inagaki F."/>
            <person name="Takami H."/>
        </authorList>
    </citation>
    <scope>NUCLEOTIDE SEQUENCE</scope>
    <source>
        <strain evidence="2">Expedition CK06-06</strain>
    </source>
</reference>
<evidence type="ECO:0000259" key="1">
    <source>
        <dbReference type="Pfam" id="PF00534"/>
    </source>
</evidence>